<proteinExistence type="predicted"/>
<dbReference type="InterPro" id="IPR004045">
    <property type="entry name" value="Glutathione_S-Trfase_N"/>
</dbReference>
<evidence type="ECO:0000259" key="1">
    <source>
        <dbReference type="PROSITE" id="PS50404"/>
    </source>
</evidence>
<sequence>MLIKHIKLYHSPASRSTRIKWMLHEVVGNAFEVEKIDLSGAVQYSAEFLRLNPNHNVPVLEISWDNGATQRMLESAAMVAFLADAYPDAALAPAPAASPERADYLQMLHFGSTWVDMMLWQIRAHEHVLPVTERDPRTVARYRKKFREEIEPQLLARLERAPYICGQAFTAADYIVGHAVFWARGYGLCGDEIFQRYLALIAKRPAFGAAFADAREFVLDATDLPLSQRFTG</sequence>
<dbReference type="PANTHER" id="PTHR44051:SF8">
    <property type="entry name" value="GLUTATHIONE S-TRANSFERASE GSTA"/>
    <property type="match status" value="1"/>
</dbReference>
<reference evidence="3" key="2">
    <citation type="submission" date="2022-03" db="EMBL/GenBank/DDBJ databases">
        <title>Genome Encyclopedia of Bacteria and Archaea VI: Functional Genomics of Type Strains.</title>
        <authorList>
            <person name="Whitman W."/>
        </authorList>
    </citation>
    <scope>NUCLEOTIDE SEQUENCE</scope>
    <source>
        <strain evidence="3">HSC-15S17</strain>
    </source>
</reference>
<evidence type="ECO:0000313" key="3">
    <source>
        <dbReference type="EMBL" id="MCP2008229.1"/>
    </source>
</evidence>
<dbReference type="GO" id="GO:0004364">
    <property type="term" value="F:glutathione transferase activity"/>
    <property type="evidence" value="ECO:0007669"/>
    <property type="project" value="UniProtKB-EC"/>
</dbReference>
<protein>
    <submittedName>
        <fullName evidence="2 3">Glutathione S-transferase</fullName>
        <ecNumber evidence="3">2.5.1.18</ecNumber>
    </submittedName>
</protein>
<dbReference type="SFLD" id="SFLDG00358">
    <property type="entry name" value="Main_(cytGST)"/>
    <property type="match status" value="1"/>
</dbReference>
<dbReference type="AlphaFoldDB" id="A0AA41HBD2"/>
<comment type="caution">
    <text evidence="2">The sequence shown here is derived from an EMBL/GenBank/DDBJ whole genome shotgun (WGS) entry which is preliminary data.</text>
</comment>
<dbReference type="SFLD" id="SFLDS00019">
    <property type="entry name" value="Glutathione_Transferase_(cytos"/>
    <property type="match status" value="1"/>
</dbReference>
<dbReference type="EMBL" id="JAHTGR010000005">
    <property type="protein sequence ID" value="MBV6321514.1"/>
    <property type="molecule type" value="Genomic_DNA"/>
</dbReference>
<evidence type="ECO:0000313" key="2">
    <source>
        <dbReference type="EMBL" id="MBV6321514.1"/>
    </source>
</evidence>
<gene>
    <name evidence="2" type="ORF">KVP70_11250</name>
    <name evidence="3" type="ORF">L1274_001929</name>
</gene>
<dbReference type="CDD" id="cd03057">
    <property type="entry name" value="GST_N_Beta"/>
    <property type="match status" value="1"/>
</dbReference>
<keyword evidence="3" id="KW-0808">Transferase</keyword>
<dbReference type="EMBL" id="JALJZU010000003">
    <property type="protein sequence ID" value="MCP2008229.1"/>
    <property type="molecule type" value="Genomic_DNA"/>
</dbReference>
<dbReference type="Proteomes" id="UP001162889">
    <property type="component" value="Unassembled WGS sequence"/>
</dbReference>
<name>A0AA41HBD2_9BURK</name>
<organism evidence="2 4">
    <name type="scientific">Duganella violaceipulchra</name>
    <dbReference type="NCBI Taxonomy" id="2849652"/>
    <lineage>
        <taxon>Bacteria</taxon>
        <taxon>Pseudomonadati</taxon>
        <taxon>Pseudomonadota</taxon>
        <taxon>Betaproteobacteria</taxon>
        <taxon>Burkholderiales</taxon>
        <taxon>Oxalobacteraceae</taxon>
        <taxon>Telluria group</taxon>
        <taxon>Duganella</taxon>
    </lineage>
</organism>
<dbReference type="PANTHER" id="PTHR44051">
    <property type="entry name" value="GLUTATHIONE S-TRANSFERASE-RELATED"/>
    <property type="match status" value="1"/>
</dbReference>
<feature type="domain" description="GST N-terminal" evidence="1">
    <location>
        <begin position="4"/>
        <end position="90"/>
    </location>
</feature>
<dbReference type="InterPro" id="IPR040079">
    <property type="entry name" value="Glutathione_S-Trfase"/>
</dbReference>
<reference evidence="2" key="1">
    <citation type="submission" date="2021-07" db="EMBL/GenBank/DDBJ databases">
        <title>Characterization of violacein-producing bacteria and related species.</title>
        <authorList>
            <person name="Wilson H.S."/>
            <person name="De Leon M.E."/>
        </authorList>
    </citation>
    <scope>NUCLEOTIDE SEQUENCE</scope>
    <source>
        <strain evidence="2">HSC-15S17</strain>
    </source>
</reference>
<keyword evidence="5" id="KW-1185">Reference proteome</keyword>
<dbReference type="EC" id="2.5.1.18" evidence="3"/>
<dbReference type="PROSITE" id="PS50404">
    <property type="entry name" value="GST_NTER"/>
    <property type="match status" value="1"/>
</dbReference>
<dbReference type="RefSeq" id="WP_217942262.1">
    <property type="nucleotide sequence ID" value="NZ_JAHTGR010000005.1"/>
</dbReference>
<accession>A0AA41HBD2</accession>
<evidence type="ECO:0000313" key="5">
    <source>
        <dbReference type="Proteomes" id="UP001162889"/>
    </source>
</evidence>
<evidence type="ECO:0000313" key="4">
    <source>
        <dbReference type="Proteomes" id="UP001155901"/>
    </source>
</evidence>
<dbReference type="Pfam" id="PF02798">
    <property type="entry name" value="GST_N"/>
    <property type="match status" value="1"/>
</dbReference>
<dbReference type="Proteomes" id="UP001155901">
    <property type="component" value="Unassembled WGS sequence"/>
</dbReference>